<gene>
    <name evidence="1" type="ORF">CTRU02_202637</name>
</gene>
<protein>
    <submittedName>
        <fullName evidence="1">Aldo keto reductase</fullName>
    </submittedName>
</protein>
<name>A0ACC3ZKX2_COLTU</name>
<comment type="caution">
    <text evidence="1">The sequence shown here is derived from an EMBL/GenBank/DDBJ whole genome shotgun (WGS) entry which is preliminary data.</text>
</comment>
<evidence type="ECO:0000313" key="1">
    <source>
        <dbReference type="EMBL" id="KAL0944750.1"/>
    </source>
</evidence>
<keyword evidence="2" id="KW-1185">Reference proteome</keyword>
<sequence length="305" mass="33144">MPAVGLGTWQGSPGTSDEHALKASIVHALRSGYRLLDTAQMYGVESIVGQAIRESGVPREEITIVTKFWVNWHHDPGRALSASLEAMRLDYVDLFLIHLPCGTTPDGKPLGIQGSPTFVETWKAMEGLVGPRCKAIGVSNFTQKLLETLLESASVVPAVNQIELHAFNPCLRLVPYCQSKGIHVMGYGSLGGGDASPFDQILTHKVFADLAEAKDCSIGVVHLSWAVQRGVTVIPRTKSHSRLGDNIRLVTLSDEEMSIMNAAKDNIAQCRAINKYRDSPDGEVIILGWTMVDFGFEDSEGNCLT</sequence>
<evidence type="ECO:0000313" key="2">
    <source>
        <dbReference type="Proteomes" id="UP000805649"/>
    </source>
</evidence>
<proteinExistence type="predicted"/>
<dbReference type="EMBL" id="VUJX02000001">
    <property type="protein sequence ID" value="KAL0944750.1"/>
    <property type="molecule type" value="Genomic_DNA"/>
</dbReference>
<organism evidence="1 2">
    <name type="scientific">Colletotrichum truncatum</name>
    <name type="common">Anthracnose fungus</name>
    <name type="synonym">Colletotrichum capsici</name>
    <dbReference type="NCBI Taxonomy" id="5467"/>
    <lineage>
        <taxon>Eukaryota</taxon>
        <taxon>Fungi</taxon>
        <taxon>Dikarya</taxon>
        <taxon>Ascomycota</taxon>
        <taxon>Pezizomycotina</taxon>
        <taxon>Sordariomycetes</taxon>
        <taxon>Hypocreomycetidae</taxon>
        <taxon>Glomerellales</taxon>
        <taxon>Glomerellaceae</taxon>
        <taxon>Colletotrichum</taxon>
        <taxon>Colletotrichum truncatum species complex</taxon>
    </lineage>
</organism>
<accession>A0ACC3ZKX2</accession>
<dbReference type="Proteomes" id="UP000805649">
    <property type="component" value="Unassembled WGS sequence"/>
</dbReference>
<reference evidence="1 2" key="1">
    <citation type="journal article" date="2020" name="Phytopathology">
        <title>Genome Sequence Resources of Colletotrichum truncatum, C. plurivorum, C. musicola, and C. sojae: Four Species Pathogenic to Soybean (Glycine max).</title>
        <authorList>
            <person name="Rogerio F."/>
            <person name="Boufleur T.R."/>
            <person name="Ciampi-Guillardi M."/>
            <person name="Sukno S.A."/>
            <person name="Thon M.R."/>
            <person name="Massola Junior N.S."/>
            <person name="Baroncelli R."/>
        </authorList>
    </citation>
    <scope>NUCLEOTIDE SEQUENCE [LARGE SCALE GENOMIC DNA]</scope>
    <source>
        <strain evidence="1 2">CMES1059</strain>
    </source>
</reference>